<dbReference type="OrthoDB" id="9790669at2"/>
<reference evidence="6" key="2">
    <citation type="submission" date="2013-08" db="EMBL/GenBank/DDBJ databases">
        <title>Draft genome sequence of Anaerofustis stercorihominis (DSM 17244).</title>
        <authorList>
            <person name="Sudarsanam P."/>
            <person name="Ley R."/>
            <person name="Guruge J."/>
            <person name="Turnbaugh P.J."/>
            <person name="Mahowald M."/>
            <person name="Liep D."/>
            <person name="Gordon J."/>
        </authorList>
    </citation>
    <scope>NUCLEOTIDE SEQUENCE</scope>
    <source>
        <strain evidence="6">DSM 17244</strain>
    </source>
</reference>
<dbReference type="InterPro" id="IPR011006">
    <property type="entry name" value="CheY-like_superfamily"/>
</dbReference>
<keyword evidence="2 4" id="KW-0597">Phosphoprotein</keyword>
<keyword evidence="7" id="KW-1185">Reference proteome</keyword>
<evidence type="ECO:0000256" key="1">
    <source>
        <dbReference type="ARBA" id="ARBA00018672"/>
    </source>
</evidence>
<evidence type="ECO:0000256" key="3">
    <source>
        <dbReference type="ARBA" id="ARBA00024867"/>
    </source>
</evidence>
<comment type="function">
    <text evidence="3">May play the central regulatory role in sporulation. It may be an element of the effector pathway responsible for the activation of sporulation genes in response to nutritional stress. Spo0A may act in concert with spo0H (a sigma factor) to control the expression of some genes that are critical to the sporulation process.</text>
</comment>
<evidence type="ECO:0000259" key="5">
    <source>
        <dbReference type="PROSITE" id="PS50110"/>
    </source>
</evidence>
<dbReference type="AlphaFoldDB" id="B1C6W2"/>
<evidence type="ECO:0000313" key="6">
    <source>
        <dbReference type="EMBL" id="EDS72749.1"/>
    </source>
</evidence>
<evidence type="ECO:0000313" key="7">
    <source>
        <dbReference type="Proteomes" id="UP000005178"/>
    </source>
</evidence>
<reference evidence="6" key="1">
    <citation type="submission" date="2008-01" db="EMBL/GenBank/DDBJ databases">
        <authorList>
            <person name="Fulton L."/>
            <person name="Clifton S."/>
            <person name="Fulton B."/>
            <person name="Xu J."/>
            <person name="Minx P."/>
            <person name="Pepin K.H."/>
            <person name="Johnson M."/>
            <person name="Thiruvilangam P."/>
            <person name="Bhonagiri V."/>
            <person name="Nash W.E."/>
            <person name="Mardis E.R."/>
            <person name="Wilson R.K."/>
        </authorList>
    </citation>
    <scope>NUCLEOTIDE SEQUENCE [LARGE SCALE GENOMIC DNA]</scope>
    <source>
        <strain evidence="6">DSM 17244</strain>
    </source>
</reference>
<dbReference type="GO" id="GO:0000160">
    <property type="term" value="P:phosphorelay signal transduction system"/>
    <property type="evidence" value="ECO:0007669"/>
    <property type="project" value="InterPro"/>
</dbReference>
<dbReference type="eggNOG" id="COG0784">
    <property type="taxonomic scope" value="Bacteria"/>
</dbReference>
<dbReference type="STRING" id="445971.ANASTE_00459"/>
<feature type="domain" description="Response regulatory" evidence="5">
    <location>
        <begin position="7"/>
        <end position="128"/>
    </location>
</feature>
<dbReference type="Pfam" id="PF00072">
    <property type="entry name" value="Response_reg"/>
    <property type="match status" value="1"/>
</dbReference>
<dbReference type="GeneID" id="98001384"/>
<dbReference type="HOGENOM" id="CLU_000445_69_12_9"/>
<dbReference type="CDD" id="cd17546">
    <property type="entry name" value="REC_hyHK_CKI1_RcsC-like"/>
    <property type="match status" value="1"/>
</dbReference>
<dbReference type="InterPro" id="IPR001789">
    <property type="entry name" value="Sig_transdc_resp-reg_receiver"/>
</dbReference>
<dbReference type="EMBL" id="ABIL02000005">
    <property type="protein sequence ID" value="EDS72749.1"/>
    <property type="molecule type" value="Genomic_DNA"/>
</dbReference>
<proteinExistence type="predicted"/>
<sequence length="129" mass="14728">MILKVKKYLLVEDNKLNMDIASEIIGYTGADIEKAENGKEALEKYLINKENYYDLIIMDIRMPIMNGYEATEKIRNSGRDDSETVPIIAMTADAFSDDIRKTKEAGMNAHITKPFDINKLMSVMNEMIK</sequence>
<dbReference type="Proteomes" id="UP000005178">
    <property type="component" value="Unassembled WGS sequence"/>
</dbReference>
<comment type="caution">
    <text evidence="6">The sequence shown here is derived from an EMBL/GenBank/DDBJ whole genome shotgun (WGS) entry which is preliminary data.</text>
</comment>
<dbReference type="Gene3D" id="3.40.50.2300">
    <property type="match status" value="1"/>
</dbReference>
<evidence type="ECO:0000256" key="2">
    <source>
        <dbReference type="ARBA" id="ARBA00022553"/>
    </source>
</evidence>
<dbReference type="SUPFAM" id="SSF52172">
    <property type="entry name" value="CheY-like"/>
    <property type="match status" value="1"/>
</dbReference>
<dbReference type="RefSeq" id="WP_007048913.1">
    <property type="nucleotide sequence ID" value="NZ_DS560015.1"/>
</dbReference>
<organism evidence="6 7">
    <name type="scientific">Anaerofustis stercorihominis DSM 17244</name>
    <dbReference type="NCBI Taxonomy" id="445971"/>
    <lineage>
        <taxon>Bacteria</taxon>
        <taxon>Bacillati</taxon>
        <taxon>Bacillota</taxon>
        <taxon>Clostridia</taxon>
        <taxon>Eubacteriales</taxon>
        <taxon>Eubacteriaceae</taxon>
        <taxon>Anaerofustis</taxon>
    </lineage>
</organism>
<dbReference type="PANTHER" id="PTHR45339">
    <property type="entry name" value="HYBRID SIGNAL TRANSDUCTION HISTIDINE KINASE J"/>
    <property type="match status" value="1"/>
</dbReference>
<protein>
    <recommendedName>
        <fullName evidence="1">Stage 0 sporulation protein A homolog</fullName>
    </recommendedName>
</protein>
<feature type="modified residue" description="4-aspartylphosphate" evidence="4">
    <location>
        <position position="59"/>
    </location>
</feature>
<accession>B1C6W2</accession>
<gene>
    <name evidence="6" type="ORF">ANASTE_00459</name>
</gene>
<dbReference type="PROSITE" id="PS50110">
    <property type="entry name" value="RESPONSE_REGULATORY"/>
    <property type="match status" value="1"/>
</dbReference>
<dbReference type="SMART" id="SM00448">
    <property type="entry name" value="REC"/>
    <property type="match status" value="1"/>
</dbReference>
<evidence type="ECO:0000256" key="4">
    <source>
        <dbReference type="PROSITE-ProRule" id="PRU00169"/>
    </source>
</evidence>
<dbReference type="PANTHER" id="PTHR45339:SF3">
    <property type="entry name" value="HISTIDINE KINASE"/>
    <property type="match status" value="1"/>
</dbReference>
<name>B1C6W2_9FIRM</name>